<name>A0ABR2U5P7_9ROSI</name>
<gene>
    <name evidence="2" type="ORF">V6N11_058870</name>
</gene>
<accession>A0ABR2U5P7</accession>
<keyword evidence="3" id="KW-1185">Reference proteome</keyword>
<organism evidence="2 3">
    <name type="scientific">Hibiscus sabdariffa</name>
    <name type="common">roselle</name>
    <dbReference type="NCBI Taxonomy" id="183260"/>
    <lineage>
        <taxon>Eukaryota</taxon>
        <taxon>Viridiplantae</taxon>
        <taxon>Streptophyta</taxon>
        <taxon>Embryophyta</taxon>
        <taxon>Tracheophyta</taxon>
        <taxon>Spermatophyta</taxon>
        <taxon>Magnoliopsida</taxon>
        <taxon>eudicotyledons</taxon>
        <taxon>Gunneridae</taxon>
        <taxon>Pentapetalae</taxon>
        <taxon>rosids</taxon>
        <taxon>malvids</taxon>
        <taxon>Malvales</taxon>
        <taxon>Malvaceae</taxon>
        <taxon>Malvoideae</taxon>
        <taxon>Hibiscus</taxon>
    </lineage>
</organism>
<evidence type="ECO:0000313" key="3">
    <source>
        <dbReference type="Proteomes" id="UP001396334"/>
    </source>
</evidence>
<comment type="caution">
    <text evidence="2">The sequence shown here is derived from an EMBL/GenBank/DDBJ whole genome shotgun (WGS) entry which is preliminary data.</text>
</comment>
<reference evidence="2 3" key="1">
    <citation type="journal article" date="2024" name="G3 (Bethesda)">
        <title>Genome assembly of Hibiscus sabdariffa L. provides insights into metabolisms of medicinal natural products.</title>
        <authorList>
            <person name="Kim T."/>
        </authorList>
    </citation>
    <scope>NUCLEOTIDE SEQUENCE [LARGE SCALE GENOMIC DNA]</scope>
    <source>
        <strain evidence="2">TK-2024</strain>
        <tissue evidence="2">Old leaves</tissue>
    </source>
</reference>
<protein>
    <submittedName>
        <fullName evidence="2">Uncharacterized protein</fullName>
    </submittedName>
</protein>
<sequence>MKTDPLLGPSLEPDLLQASTKPGVSDRLDSGVSPSARHHPSTGTSPAPSRGPSWLCPSQHKPTALYSFVTSTLDLLWAQPISRGENEEWTSHPAGIGPIKRI</sequence>
<evidence type="ECO:0000313" key="2">
    <source>
        <dbReference type="EMBL" id="KAK9044980.1"/>
    </source>
</evidence>
<dbReference type="EMBL" id="JBBPBN010000002">
    <property type="protein sequence ID" value="KAK9044980.1"/>
    <property type="molecule type" value="Genomic_DNA"/>
</dbReference>
<proteinExistence type="predicted"/>
<dbReference type="Proteomes" id="UP001396334">
    <property type="component" value="Unassembled WGS sequence"/>
</dbReference>
<feature type="region of interest" description="Disordered" evidence="1">
    <location>
        <begin position="1"/>
        <end position="56"/>
    </location>
</feature>
<evidence type="ECO:0000256" key="1">
    <source>
        <dbReference type="SAM" id="MobiDB-lite"/>
    </source>
</evidence>